<organism evidence="2 3">
    <name type="scientific">Pleuronectes platessa</name>
    <name type="common">European plaice</name>
    <dbReference type="NCBI Taxonomy" id="8262"/>
    <lineage>
        <taxon>Eukaryota</taxon>
        <taxon>Metazoa</taxon>
        <taxon>Chordata</taxon>
        <taxon>Craniata</taxon>
        <taxon>Vertebrata</taxon>
        <taxon>Euteleostomi</taxon>
        <taxon>Actinopterygii</taxon>
        <taxon>Neopterygii</taxon>
        <taxon>Teleostei</taxon>
        <taxon>Neoteleostei</taxon>
        <taxon>Acanthomorphata</taxon>
        <taxon>Carangaria</taxon>
        <taxon>Pleuronectiformes</taxon>
        <taxon>Pleuronectoidei</taxon>
        <taxon>Pleuronectidae</taxon>
        <taxon>Pleuronectes</taxon>
    </lineage>
</organism>
<protein>
    <submittedName>
        <fullName evidence="2">Uncharacterized protein</fullName>
    </submittedName>
</protein>
<keyword evidence="3" id="KW-1185">Reference proteome</keyword>
<gene>
    <name evidence="2" type="ORF">PLEPLA_LOCUS7026</name>
</gene>
<evidence type="ECO:0000256" key="1">
    <source>
        <dbReference type="SAM" id="MobiDB-lite"/>
    </source>
</evidence>
<comment type="caution">
    <text evidence="2">The sequence shown here is derived from an EMBL/GenBank/DDBJ whole genome shotgun (WGS) entry which is preliminary data.</text>
</comment>
<reference evidence="2" key="1">
    <citation type="submission" date="2020-03" db="EMBL/GenBank/DDBJ databases">
        <authorList>
            <person name="Weist P."/>
        </authorList>
    </citation>
    <scope>NUCLEOTIDE SEQUENCE</scope>
</reference>
<dbReference type="Proteomes" id="UP001153269">
    <property type="component" value="Unassembled WGS sequence"/>
</dbReference>
<evidence type="ECO:0000313" key="2">
    <source>
        <dbReference type="EMBL" id="CAB1419198.1"/>
    </source>
</evidence>
<evidence type="ECO:0000313" key="3">
    <source>
        <dbReference type="Proteomes" id="UP001153269"/>
    </source>
</evidence>
<accession>A0A9N7TV93</accession>
<dbReference type="EMBL" id="CADEAL010000372">
    <property type="protein sequence ID" value="CAB1419198.1"/>
    <property type="molecule type" value="Genomic_DNA"/>
</dbReference>
<sequence>RQQGVGWRARGGREISGRGGLRGDTSWSVFGPGDRSRPSAGTLTRMWVPQAPHWGVWYGRRNSSTPDWYTFDDRRRAPLAGDGSEPVVTPGGRHNATYS</sequence>
<feature type="region of interest" description="Disordered" evidence="1">
    <location>
        <begin position="74"/>
        <end position="99"/>
    </location>
</feature>
<dbReference type="AlphaFoldDB" id="A0A9N7TV93"/>
<proteinExistence type="predicted"/>
<feature type="non-terminal residue" evidence="2">
    <location>
        <position position="1"/>
    </location>
</feature>
<feature type="region of interest" description="Disordered" evidence="1">
    <location>
        <begin position="1"/>
        <end position="41"/>
    </location>
</feature>
<name>A0A9N7TV93_PLEPL</name>